<evidence type="ECO:0000256" key="6">
    <source>
        <dbReference type="ARBA" id="ARBA00022729"/>
    </source>
</evidence>
<dbReference type="CDD" id="cd00192">
    <property type="entry name" value="PTKc"/>
    <property type="match status" value="1"/>
</dbReference>
<dbReference type="PROSITE" id="PS51004">
    <property type="entry name" value="SEMA"/>
    <property type="match status" value="1"/>
</dbReference>
<dbReference type="GO" id="GO:0016477">
    <property type="term" value="P:cell migration"/>
    <property type="evidence" value="ECO:0007669"/>
    <property type="project" value="TreeGrafter"/>
</dbReference>
<dbReference type="Gene3D" id="3.30.200.20">
    <property type="entry name" value="Phosphorylase Kinase, domain 1"/>
    <property type="match status" value="1"/>
</dbReference>
<comment type="catalytic activity">
    <reaction evidence="17">
        <text>L-tyrosyl-[protein] + ATP = O-phospho-L-tyrosyl-[protein] + ADP + H(+)</text>
        <dbReference type="Rhea" id="RHEA:10596"/>
        <dbReference type="Rhea" id="RHEA-COMP:10136"/>
        <dbReference type="Rhea" id="RHEA-COMP:20101"/>
        <dbReference type="ChEBI" id="CHEBI:15378"/>
        <dbReference type="ChEBI" id="CHEBI:30616"/>
        <dbReference type="ChEBI" id="CHEBI:46858"/>
        <dbReference type="ChEBI" id="CHEBI:61978"/>
        <dbReference type="ChEBI" id="CHEBI:456216"/>
        <dbReference type="EC" id="2.7.10.1"/>
    </reaction>
</comment>
<dbReference type="Pfam" id="PF01403">
    <property type="entry name" value="Sema"/>
    <property type="match status" value="1"/>
</dbReference>
<evidence type="ECO:0000313" key="24">
    <source>
        <dbReference type="EMBL" id="CAF0911496.1"/>
    </source>
</evidence>
<evidence type="ECO:0000313" key="25">
    <source>
        <dbReference type="EMBL" id="CAF3692414.1"/>
    </source>
</evidence>
<dbReference type="PROSITE" id="PS00107">
    <property type="entry name" value="PROTEIN_KINASE_ATP"/>
    <property type="match status" value="1"/>
</dbReference>
<feature type="compositionally biased region" description="Polar residues" evidence="20">
    <location>
        <begin position="1299"/>
        <end position="1311"/>
    </location>
</feature>
<dbReference type="Gene3D" id="2.60.40.10">
    <property type="entry name" value="Immunoglobulins"/>
    <property type="match status" value="2"/>
</dbReference>
<accession>A0A814AEA4</accession>
<evidence type="ECO:0000256" key="3">
    <source>
        <dbReference type="ARBA" id="ARBA00022553"/>
    </source>
</evidence>
<protein>
    <recommendedName>
        <fullName evidence="2">receptor protein-tyrosine kinase</fullName>
        <ecNumber evidence="2">2.7.10.1</ecNumber>
    </recommendedName>
</protein>
<evidence type="ECO:0000256" key="13">
    <source>
        <dbReference type="ARBA" id="ARBA00023137"/>
    </source>
</evidence>
<evidence type="ECO:0000256" key="17">
    <source>
        <dbReference type="ARBA" id="ARBA00051243"/>
    </source>
</evidence>
<dbReference type="PROSITE" id="PS50011">
    <property type="entry name" value="PROTEIN_KINASE_DOM"/>
    <property type="match status" value="1"/>
</dbReference>
<dbReference type="SMART" id="SM00423">
    <property type="entry name" value="PSI"/>
    <property type="match status" value="1"/>
</dbReference>
<dbReference type="EMBL" id="CAJNOQ010001675">
    <property type="protein sequence ID" value="CAF0911496.1"/>
    <property type="molecule type" value="Genomic_DNA"/>
</dbReference>
<evidence type="ECO:0000256" key="18">
    <source>
        <dbReference type="PROSITE-ProRule" id="PRU00352"/>
    </source>
</evidence>
<evidence type="ECO:0000259" key="23">
    <source>
        <dbReference type="PROSITE" id="PS51004"/>
    </source>
</evidence>
<feature type="region of interest" description="Disordered" evidence="20">
    <location>
        <begin position="1299"/>
        <end position="1320"/>
    </location>
</feature>
<feature type="binding site" evidence="19">
    <location>
        <position position="1047"/>
    </location>
    <ligand>
        <name>ATP</name>
        <dbReference type="ChEBI" id="CHEBI:30616"/>
    </ligand>
</feature>
<evidence type="ECO:0000256" key="5">
    <source>
        <dbReference type="ARBA" id="ARBA00022692"/>
    </source>
</evidence>
<keyword evidence="10" id="KW-0832">Ubl conjugation</keyword>
<evidence type="ECO:0000256" key="2">
    <source>
        <dbReference type="ARBA" id="ARBA00011902"/>
    </source>
</evidence>
<proteinExistence type="predicted"/>
<organism evidence="24 26">
    <name type="scientific">Didymodactylos carnosus</name>
    <dbReference type="NCBI Taxonomy" id="1234261"/>
    <lineage>
        <taxon>Eukaryota</taxon>
        <taxon>Metazoa</taxon>
        <taxon>Spiralia</taxon>
        <taxon>Gnathifera</taxon>
        <taxon>Rotifera</taxon>
        <taxon>Eurotatoria</taxon>
        <taxon>Bdelloidea</taxon>
        <taxon>Philodinida</taxon>
        <taxon>Philodinidae</taxon>
        <taxon>Didymodactylos</taxon>
    </lineage>
</organism>
<dbReference type="Pfam" id="PF01833">
    <property type="entry name" value="TIG"/>
    <property type="match status" value="1"/>
</dbReference>
<dbReference type="InterPro" id="IPR002909">
    <property type="entry name" value="IPT_dom"/>
</dbReference>
<dbReference type="SMART" id="SM00219">
    <property type="entry name" value="TyrKc"/>
    <property type="match status" value="1"/>
</dbReference>
<dbReference type="GO" id="GO:0043235">
    <property type="term" value="C:receptor complex"/>
    <property type="evidence" value="ECO:0007669"/>
    <property type="project" value="TreeGrafter"/>
</dbReference>
<keyword evidence="9 19" id="KW-0067">ATP-binding</keyword>
<comment type="caution">
    <text evidence="18">Lacks conserved residue(s) required for the propagation of feature annotation.</text>
</comment>
<feature type="domain" description="Protein kinase" evidence="22">
    <location>
        <begin position="1014"/>
        <end position="1289"/>
    </location>
</feature>
<evidence type="ECO:0000256" key="16">
    <source>
        <dbReference type="ARBA" id="ARBA00023180"/>
    </source>
</evidence>
<evidence type="ECO:0000256" key="7">
    <source>
        <dbReference type="ARBA" id="ARBA00022741"/>
    </source>
</evidence>
<dbReference type="InterPro" id="IPR000719">
    <property type="entry name" value="Prot_kinase_dom"/>
</dbReference>
<feature type="transmembrane region" description="Helical" evidence="21">
    <location>
        <begin position="955"/>
        <end position="979"/>
    </location>
</feature>
<dbReference type="InterPro" id="IPR017441">
    <property type="entry name" value="Protein_kinase_ATP_BS"/>
</dbReference>
<keyword evidence="5 21" id="KW-0812">Transmembrane</keyword>
<dbReference type="InterPro" id="IPR011009">
    <property type="entry name" value="Kinase-like_dom_sf"/>
</dbReference>
<dbReference type="FunFam" id="1.10.510.10:FF:000554">
    <property type="entry name" value="Predicted protein"/>
    <property type="match status" value="1"/>
</dbReference>
<dbReference type="Pfam" id="PF07714">
    <property type="entry name" value="PK_Tyr_Ser-Thr"/>
    <property type="match status" value="1"/>
</dbReference>
<dbReference type="InterPro" id="IPR050122">
    <property type="entry name" value="RTK"/>
</dbReference>
<comment type="caution">
    <text evidence="24">The sequence shown here is derived from an EMBL/GenBank/DDBJ whole genome shotgun (WGS) entry which is preliminary data.</text>
</comment>
<dbReference type="SUPFAM" id="SSF56112">
    <property type="entry name" value="Protein kinase-like (PK-like)"/>
    <property type="match status" value="1"/>
</dbReference>
<dbReference type="GO" id="GO:0007169">
    <property type="term" value="P:cell surface receptor protein tyrosine kinase signaling pathway"/>
    <property type="evidence" value="ECO:0007669"/>
    <property type="project" value="TreeGrafter"/>
</dbReference>
<feature type="domain" description="Sema" evidence="23">
    <location>
        <begin position="1"/>
        <end position="474"/>
    </location>
</feature>
<name>A0A814AEA4_9BILA</name>
<dbReference type="InterPro" id="IPR015943">
    <property type="entry name" value="WD40/YVTN_repeat-like_dom_sf"/>
</dbReference>
<dbReference type="GO" id="GO:0004714">
    <property type="term" value="F:transmembrane receptor protein tyrosine kinase activity"/>
    <property type="evidence" value="ECO:0007669"/>
    <property type="project" value="UniProtKB-EC"/>
</dbReference>
<dbReference type="InterPro" id="IPR008266">
    <property type="entry name" value="Tyr_kinase_AS"/>
</dbReference>
<dbReference type="PROSITE" id="PS00109">
    <property type="entry name" value="PROTEIN_KINASE_TYR"/>
    <property type="match status" value="1"/>
</dbReference>
<dbReference type="Proteomes" id="UP000681722">
    <property type="component" value="Unassembled WGS sequence"/>
</dbReference>
<keyword evidence="15" id="KW-0675">Receptor</keyword>
<dbReference type="SMART" id="SM00630">
    <property type="entry name" value="Sema"/>
    <property type="match status" value="1"/>
</dbReference>
<evidence type="ECO:0000256" key="19">
    <source>
        <dbReference type="PROSITE-ProRule" id="PRU10141"/>
    </source>
</evidence>
<evidence type="ECO:0000256" key="11">
    <source>
        <dbReference type="ARBA" id="ARBA00022989"/>
    </source>
</evidence>
<dbReference type="PANTHER" id="PTHR24416:SF564">
    <property type="entry name" value="MACROPHAGE-STIMULATING PROTEIN RECEPTOR"/>
    <property type="match status" value="1"/>
</dbReference>
<dbReference type="GO" id="GO:0005886">
    <property type="term" value="C:plasma membrane"/>
    <property type="evidence" value="ECO:0007669"/>
    <property type="project" value="TreeGrafter"/>
</dbReference>
<evidence type="ECO:0000256" key="8">
    <source>
        <dbReference type="ARBA" id="ARBA00022777"/>
    </source>
</evidence>
<dbReference type="InterPro" id="IPR016201">
    <property type="entry name" value="PSI"/>
</dbReference>
<keyword evidence="12 21" id="KW-0472">Membrane</keyword>
<evidence type="ECO:0000256" key="15">
    <source>
        <dbReference type="ARBA" id="ARBA00023170"/>
    </source>
</evidence>
<dbReference type="PRINTS" id="PR00109">
    <property type="entry name" value="TYRKINASE"/>
</dbReference>
<evidence type="ECO:0000256" key="14">
    <source>
        <dbReference type="ARBA" id="ARBA00023157"/>
    </source>
</evidence>
<dbReference type="Gene3D" id="1.10.510.10">
    <property type="entry name" value="Transferase(Phosphotransferase) domain 1"/>
    <property type="match status" value="1"/>
</dbReference>
<dbReference type="EC" id="2.7.10.1" evidence="2"/>
<evidence type="ECO:0000256" key="21">
    <source>
        <dbReference type="SAM" id="Phobius"/>
    </source>
</evidence>
<keyword evidence="14" id="KW-1015">Disulfide bond</keyword>
<dbReference type="InterPro" id="IPR001627">
    <property type="entry name" value="Semap_dom"/>
</dbReference>
<evidence type="ECO:0000256" key="20">
    <source>
        <dbReference type="SAM" id="MobiDB-lite"/>
    </source>
</evidence>
<keyword evidence="7 19" id="KW-0547">Nucleotide-binding</keyword>
<dbReference type="Gene3D" id="2.130.10.10">
    <property type="entry name" value="YVTN repeat-like/Quinoprotein amine dehydrogenase"/>
    <property type="match status" value="1"/>
</dbReference>
<reference evidence="24" key="1">
    <citation type="submission" date="2021-02" db="EMBL/GenBank/DDBJ databases">
        <authorList>
            <person name="Nowell W R."/>
        </authorList>
    </citation>
    <scope>NUCLEOTIDE SEQUENCE</scope>
</reference>
<evidence type="ECO:0000256" key="12">
    <source>
        <dbReference type="ARBA" id="ARBA00023136"/>
    </source>
</evidence>
<dbReference type="GO" id="GO:0007399">
    <property type="term" value="P:nervous system development"/>
    <property type="evidence" value="ECO:0007669"/>
    <property type="project" value="TreeGrafter"/>
</dbReference>
<keyword evidence="16" id="KW-0325">Glycoprotein</keyword>
<evidence type="ECO:0000313" key="26">
    <source>
        <dbReference type="Proteomes" id="UP000663829"/>
    </source>
</evidence>
<evidence type="ECO:0000259" key="22">
    <source>
        <dbReference type="PROSITE" id="PS50011"/>
    </source>
</evidence>
<evidence type="ECO:0000256" key="4">
    <source>
        <dbReference type="ARBA" id="ARBA00022679"/>
    </source>
</evidence>
<keyword evidence="6" id="KW-0732">Signal</keyword>
<dbReference type="OrthoDB" id="546826at2759"/>
<evidence type="ECO:0000256" key="9">
    <source>
        <dbReference type="ARBA" id="ARBA00022840"/>
    </source>
</evidence>
<keyword evidence="4" id="KW-0808">Transferase</keyword>
<evidence type="ECO:0000256" key="1">
    <source>
        <dbReference type="ARBA" id="ARBA00004167"/>
    </source>
</evidence>
<dbReference type="InterPro" id="IPR013783">
    <property type="entry name" value="Ig-like_fold"/>
</dbReference>
<dbReference type="InterPro" id="IPR001245">
    <property type="entry name" value="Ser-Thr/Tyr_kinase_cat_dom"/>
</dbReference>
<keyword evidence="8" id="KW-0418">Kinase</keyword>
<dbReference type="PANTHER" id="PTHR24416">
    <property type="entry name" value="TYROSINE-PROTEIN KINASE RECEPTOR"/>
    <property type="match status" value="1"/>
</dbReference>
<dbReference type="InterPro" id="IPR020635">
    <property type="entry name" value="Tyr_kinase_cat_dom"/>
</dbReference>
<dbReference type="Proteomes" id="UP000663829">
    <property type="component" value="Unassembled WGS sequence"/>
</dbReference>
<keyword evidence="13" id="KW-0829">Tyrosine-protein kinase</keyword>
<keyword evidence="3" id="KW-0597">Phosphoprotein</keyword>
<dbReference type="GO" id="GO:0005524">
    <property type="term" value="F:ATP binding"/>
    <property type="evidence" value="ECO:0007669"/>
    <property type="project" value="UniProtKB-UniRule"/>
</dbReference>
<gene>
    <name evidence="24" type="ORF">GPM918_LOCUS9171</name>
    <name evidence="25" type="ORF">SRO942_LOCUS9167</name>
</gene>
<comment type="subcellular location">
    <subcellularLocation>
        <location evidence="1">Membrane</location>
        <topology evidence="1">Single-pass membrane protein</topology>
    </subcellularLocation>
</comment>
<dbReference type="InterPro" id="IPR036352">
    <property type="entry name" value="Semap_dom_sf"/>
</dbReference>
<evidence type="ECO:0000256" key="10">
    <source>
        <dbReference type="ARBA" id="ARBA00022843"/>
    </source>
</evidence>
<sequence>MLFEYVLILLTTINYHHQVQPHQFTSVIDNLLLIDGTPTLPFAQLFAVSDRYLYQLHWNHSHYSHRQKTTTLLLHRRVQLHSSIVNDNDQLSSPYISVFVFDSQKELLLLCGRSKTGRCIFYDANDISRVYLLDRDSPTNFLGCADGCYTFSNTKAADILPTIIHSAIPGNRIEKNGNIISTIIDINKGSVFGYNLNYQLRSSDDALITTLNFIPERMNGIDLDYVYGFEYKNFLFYVLKRIDYIPTDSGNQKSVLSIKTKLARLCSAPLVMRSSYSEITLNCTLEKFQTTTTTTEPKLAMFDHIQNQLYISYSSNHNDTAICLYSIQDIMNTFSRSFQECQQGKGYRLAHIVDSLDARPECEKLQTTVKTDSDECIWKPYETNLYMDGLITLSSGAVYYDDQNKINLLFVKSNVIVLGTSKGSLIKFIQQDNKIHLIHEAVYKNETINSQYVVDEQNQALIFAIQNELHHYSYNSCSLYDTCQSCIGSKKFDRNRCVWCDGRCTDEDHCSSKSMRNSGCPPTIEHINPTHVNINNEYVWLHLSGSFRQIKPQVVFVTVQFLSLTENESNVHCTIDKIEDNSLTCLLRVPRKTGDGSVIVTIIPDKAPVIGDTVISGSTQLKQKITVYVPKPLLSPNVGPFSGGTRIKIKNLDFNQPIETSQLKVYFNDNECNISQVTDAVECINRACYNKNTSSVNQKDGEELLLNIFLKGQKYQIEDTFFTCYEDAIVTDWYPKKAFVSGGVRLSVFGKNLHIIETPMMKFSQIDQNNSTGSNSSFLSICEHDTNETIVCHSPNVTELVNKNLILPLDLNISFILDNVPSPSNLSTLTIVNDPIYFPFETSPKLINIDTEKHLLIKGASLASTHSMDQLKIYMGDLNKTCIPLNLTETQLLCSLSKFIILTNEQIYDVMIRVGNNLTYNIGQILIRNQTAATIEEQKSLTEHYRSNSNQFSPWIVAALILLTSVTILLLIFGFVVYVRQKIRRNLTQHRPPAYYKTVWNELGKKLHVNSKSLRIGDKVGAGCFGDVYKGRLQTKSGNESVDVAVKVLRDQNVATIHDFLSEANRMKSFKHPNVLSLIGVCWDPIRKAMVILPYMINGDLHSYIIDEKNRPTVRQLIQWGIQVADGMTYLSELKFVHRDLATRNCMLDDHLICRISDFGLSRDVIDRDYYIIKNDDKDNSDKSVTKPLRRLPIRWLSPESIELSKYTIQSDVWSFGVLLWELLSRGKTPYTGVDNQDIYSYIRNGYRLPQPPYCPQLLYTSVMCRCWQWDPLQRPTFSQLAHEIRTILHTLEKRIDPQQQEKTSKLSFSSVHGEEAGELPKRISTDSYVSSNGGEYILTPRPESMQLLSDETKETLQEHYLEGNYDSTEMINADVFSTTRLLPRYVETSITDV</sequence>
<keyword evidence="11 21" id="KW-1133">Transmembrane helix</keyword>
<dbReference type="EMBL" id="CAJOBC010001674">
    <property type="protein sequence ID" value="CAF3692414.1"/>
    <property type="molecule type" value="Genomic_DNA"/>
</dbReference>
<keyword evidence="26" id="KW-1185">Reference proteome</keyword>
<dbReference type="SUPFAM" id="SSF101912">
    <property type="entry name" value="Sema domain"/>
    <property type="match status" value="1"/>
</dbReference>